<dbReference type="PANTHER" id="PTHR43725:SF53">
    <property type="entry name" value="UDP-ARABINOSE 4-EPIMERASE 1"/>
    <property type="match status" value="1"/>
</dbReference>
<dbReference type="PANTHER" id="PTHR43725">
    <property type="entry name" value="UDP-GLUCOSE 4-EPIMERASE"/>
    <property type="match status" value="1"/>
</dbReference>
<evidence type="ECO:0000313" key="7">
    <source>
        <dbReference type="EMBL" id="MDX8493037.1"/>
    </source>
</evidence>
<protein>
    <recommendedName>
        <fullName evidence="3">UDP-glucose 4-epimerase</fullName>
    </recommendedName>
    <alternativeName>
        <fullName evidence="5">Galactowaldenase</fullName>
    </alternativeName>
    <alternativeName>
        <fullName evidence="4">UDP-galactose 4-epimerase</fullName>
    </alternativeName>
</protein>
<keyword evidence="8" id="KW-1185">Reference proteome</keyword>
<name>A0ABU4Z1D6_9HYPH</name>
<dbReference type="Proteomes" id="UP001271249">
    <property type="component" value="Unassembled WGS sequence"/>
</dbReference>
<accession>A0ABU4Z1D6</accession>
<comment type="caution">
    <text evidence="7">The sequence shown here is derived from an EMBL/GenBank/DDBJ whole genome shotgun (WGS) entry which is preliminary data.</text>
</comment>
<sequence length="325" mass="35293">MGEQHAIFVSGAAGFVGSRLARIFVDRGFPVFGFDNLSRGSPENLNGLLTHERFIFEKVDLSDAGELRSRFMNCHRRIPISEVWHMAANSDIPAGIADASVDLRDTFLSTFNLLDAMKEAGVPFLAFASSSAVYGDLGEAPIREDIGPLLPISNYGAMKLASEALISAAVENWLSRALIFRFPNVIGVPATHGVILDFVRKLTASPTKLNVLGSGRQRKAYLHVNDLIDAIVYLRANASERFGCYNVGPEDKGVTVSFIAETTVEAVAPGAGIEYGLEDRGWTGDVPRFSYDIAKLRALGWRPQLGSADAVRKAVVEIVQQEGHL</sequence>
<evidence type="ECO:0000259" key="6">
    <source>
        <dbReference type="Pfam" id="PF01370"/>
    </source>
</evidence>
<evidence type="ECO:0000256" key="4">
    <source>
        <dbReference type="ARBA" id="ARBA00031367"/>
    </source>
</evidence>
<dbReference type="InterPro" id="IPR036291">
    <property type="entry name" value="NAD(P)-bd_dom_sf"/>
</dbReference>
<evidence type="ECO:0000313" key="8">
    <source>
        <dbReference type="Proteomes" id="UP001271249"/>
    </source>
</evidence>
<dbReference type="Gene3D" id="3.90.25.10">
    <property type="entry name" value="UDP-galactose 4-epimerase, domain 1"/>
    <property type="match status" value="1"/>
</dbReference>
<dbReference type="RefSeq" id="WP_320227018.1">
    <property type="nucleotide sequence ID" value="NZ_JAVIJC010000015.1"/>
</dbReference>
<dbReference type="InterPro" id="IPR001509">
    <property type="entry name" value="Epimerase_deHydtase"/>
</dbReference>
<dbReference type="SUPFAM" id="SSF51735">
    <property type="entry name" value="NAD(P)-binding Rossmann-fold domains"/>
    <property type="match status" value="1"/>
</dbReference>
<dbReference type="Gene3D" id="3.40.50.720">
    <property type="entry name" value="NAD(P)-binding Rossmann-like Domain"/>
    <property type="match status" value="1"/>
</dbReference>
<evidence type="ECO:0000256" key="2">
    <source>
        <dbReference type="ARBA" id="ARBA00007637"/>
    </source>
</evidence>
<dbReference type="Pfam" id="PF01370">
    <property type="entry name" value="Epimerase"/>
    <property type="match status" value="1"/>
</dbReference>
<reference evidence="7 8" key="1">
    <citation type="submission" date="2023-08" db="EMBL/GenBank/DDBJ databases">
        <title>Implementing the SeqCode for naming new Mesorhizobium species isolated from Vachellia karroo root nodules.</title>
        <authorList>
            <person name="Van Lill M."/>
        </authorList>
    </citation>
    <scope>NUCLEOTIDE SEQUENCE [LARGE SCALE GENOMIC DNA]</scope>
    <source>
        <strain evidence="7 8">VK22B</strain>
    </source>
</reference>
<organism evidence="7 8">
    <name type="scientific">Mesorhizobium captivum</name>
    <dbReference type="NCBI Taxonomy" id="3072319"/>
    <lineage>
        <taxon>Bacteria</taxon>
        <taxon>Pseudomonadati</taxon>
        <taxon>Pseudomonadota</taxon>
        <taxon>Alphaproteobacteria</taxon>
        <taxon>Hyphomicrobiales</taxon>
        <taxon>Phyllobacteriaceae</taxon>
        <taxon>Mesorhizobium</taxon>
    </lineage>
</organism>
<proteinExistence type="inferred from homology"/>
<gene>
    <name evidence="7" type="ORF">RFN29_15790</name>
</gene>
<comment type="similarity">
    <text evidence="2">Belongs to the NAD(P)-dependent epimerase/dehydratase family.</text>
</comment>
<evidence type="ECO:0000256" key="5">
    <source>
        <dbReference type="ARBA" id="ARBA00033067"/>
    </source>
</evidence>
<feature type="domain" description="NAD-dependent epimerase/dehydratase" evidence="6">
    <location>
        <begin position="7"/>
        <end position="248"/>
    </location>
</feature>
<dbReference type="EMBL" id="JAVIJC010000015">
    <property type="protein sequence ID" value="MDX8493037.1"/>
    <property type="molecule type" value="Genomic_DNA"/>
</dbReference>
<evidence type="ECO:0000256" key="3">
    <source>
        <dbReference type="ARBA" id="ARBA00018569"/>
    </source>
</evidence>
<comment type="pathway">
    <text evidence="1">Carbohydrate metabolism; galactose metabolism.</text>
</comment>
<evidence type="ECO:0000256" key="1">
    <source>
        <dbReference type="ARBA" id="ARBA00004947"/>
    </source>
</evidence>